<dbReference type="AlphaFoldDB" id="A0A9P8SG56"/>
<dbReference type="GO" id="GO:0043386">
    <property type="term" value="P:mycotoxin biosynthetic process"/>
    <property type="evidence" value="ECO:0007669"/>
    <property type="project" value="InterPro"/>
</dbReference>
<keyword evidence="4" id="KW-0863">Zinc-finger</keyword>
<dbReference type="OrthoDB" id="19329at2759"/>
<proteinExistence type="inferred from homology"/>
<organism evidence="4 5">
    <name type="scientific">Hirsutella rhossiliensis</name>
    <dbReference type="NCBI Taxonomy" id="111463"/>
    <lineage>
        <taxon>Eukaryota</taxon>
        <taxon>Fungi</taxon>
        <taxon>Dikarya</taxon>
        <taxon>Ascomycota</taxon>
        <taxon>Pezizomycotina</taxon>
        <taxon>Sordariomycetes</taxon>
        <taxon>Hypocreomycetidae</taxon>
        <taxon>Hypocreales</taxon>
        <taxon>Ophiocordycipitaceae</taxon>
        <taxon>Hirsutella</taxon>
    </lineage>
</organism>
<dbReference type="GO" id="GO:0008270">
    <property type="term" value="F:zinc ion binding"/>
    <property type="evidence" value="ECO:0007669"/>
    <property type="project" value="UniProtKB-KW"/>
</dbReference>
<dbReference type="InterPro" id="IPR040025">
    <property type="entry name" value="Znf622/Rei1/Reh1"/>
</dbReference>
<dbReference type="Pfam" id="PF11807">
    <property type="entry name" value="UstYa"/>
    <property type="match status" value="1"/>
</dbReference>
<reference evidence="4" key="1">
    <citation type="submission" date="2021-09" db="EMBL/GenBank/DDBJ databases">
        <title>A high-quality genome of the endoparasitic fungus Hirsutella rhossiliensis with a comparison of Hirsutella genomes reveals transposable elements contributing to genome size variation.</title>
        <authorList>
            <person name="Lin R."/>
            <person name="Jiao Y."/>
            <person name="Sun X."/>
            <person name="Ling J."/>
            <person name="Xie B."/>
            <person name="Cheng X."/>
        </authorList>
    </citation>
    <scope>NUCLEOTIDE SEQUENCE</scope>
    <source>
        <strain evidence="4">HR02</strain>
    </source>
</reference>
<keyword evidence="4" id="KW-0479">Metal-binding</keyword>
<evidence type="ECO:0000313" key="4">
    <source>
        <dbReference type="EMBL" id="KAH0961638.1"/>
    </source>
</evidence>
<dbReference type="RefSeq" id="XP_044719151.1">
    <property type="nucleotide sequence ID" value="XM_044866187.1"/>
</dbReference>
<feature type="domain" description="ZN622/Rei1/Reh1 zinc finger C2H2-type" evidence="3">
    <location>
        <begin position="113"/>
        <end position="185"/>
    </location>
</feature>
<evidence type="ECO:0000313" key="5">
    <source>
        <dbReference type="Proteomes" id="UP000824596"/>
    </source>
</evidence>
<dbReference type="PANTHER" id="PTHR13182">
    <property type="entry name" value="ZINC FINGER PROTEIN 622"/>
    <property type="match status" value="1"/>
</dbReference>
<dbReference type="InterPro" id="IPR021765">
    <property type="entry name" value="UstYa-like"/>
</dbReference>
<evidence type="ECO:0000256" key="1">
    <source>
        <dbReference type="ARBA" id="ARBA00035112"/>
    </source>
</evidence>
<dbReference type="InterPro" id="IPR041661">
    <property type="entry name" value="ZN622/Rei1/Reh1_Znf-C2H2"/>
</dbReference>
<protein>
    <submittedName>
        <fullName evidence="4">C2H2 type zinc-finger (2 copies) domain-containing protein</fullName>
    </submittedName>
</protein>
<dbReference type="GO" id="GO:0042273">
    <property type="term" value="P:ribosomal large subunit biogenesis"/>
    <property type="evidence" value="ECO:0007669"/>
    <property type="project" value="TreeGrafter"/>
</dbReference>
<dbReference type="GeneID" id="68356845"/>
<feature type="region of interest" description="Disordered" evidence="2">
    <location>
        <begin position="228"/>
        <end position="265"/>
    </location>
</feature>
<dbReference type="Pfam" id="PF12756">
    <property type="entry name" value="zf-C2H2_2"/>
    <property type="match status" value="1"/>
</dbReference>
<comment type="caution">
    <text evidence="4">The sequence shown here is derived from an EMBL/GenBank/DDBJ whole genome shotgun (WGS) entry which is preliminary data.</text>
</comment>
<feature type="compositionally biased region" description="Low complexity" evidence="2">
    <location>
        <begin position="233"/>
        <end position="254"/>
    </location>
</feature>
<comment type="similarity">
    <text evidence="1">Belongs to the ustYa family.</text>
</comment>
<gene>
    <name evidence="4" type="ORF">HRG_07716</name>
</gene>
<keyword evidence="5" id="KW-1185">Reference proteome</keyword>
<name>A0A9P8SG56_9HYPO</name>
<evidence type="ECO:0000259" key="3">
    <source>
        <dbReference type="Pfam" id="PF12756"/>
    </source>
</evidence>
<evidence type="ECO:0000256" key="2">
    <source>
        <dbReference type="SAM" id="MobiDB-lite"/>
    </source>
</evidence>
<dbReference type="Proteomes" id="UP000824596">
    <property type="component" value="Unassembled WGS sequence"/>
</dbReference>
<sequence>MIAEAAQAPAETAMLHKLVVFRIGMGKGLGITHIDHSIDALRQHEVCAADVTPNVFQYSPSDFGIRAMANVVHECRDFDKFLRLIEQQFSALSVDENGLDVREPDVQFNPAHLIIPDPDRLVIDLEALIEYFHLVICGYFECLFCGSQRSNIQAAQQHMIGKGHCKIDVSSQGSEYRDFYEFESSSGDDTNIEYKTERSKSPFVDIDKTMRLPSGKVLSHRMQARARVLRPGAPAQTETATTSSTYISTSSTAEANEDTTPRSNRVAKREAVSQTQLATLRDSDRKSLMHLPVAQQRAIVMRGKKQIEQARRDENEMLLKIQLKANRSLKK</sequence>
<dbReference type="PANTHER" id="PTHR13182:SF8">
    <property type="entry name" value="CYTOPLASMIC 60S SUBUNIT BIOGENESIS FACTOR ZNF622"/>
    <property type="match status" value="1"/>
</dbReference>
<accession>A0A9P8SG56</accession>
<keyword evidence="4" id="KW-0862">Zinc</keyword>
<dbReference type="GO" id="GO:0030687">
    <property type="term" value="C:preribosome, large subunit precursor"/>
    <property type="evidence" value="ECO:0007669"/>
    <property type="project" value="TreeGrafter"/>
</dbReference>
<dbReference type="EMBL" id="JAIZPD010000008">
    <property type="protein sequence ID" value="KAH0961638.1"/>
    <property type="molecule type" value="Genomic_DNA"/>
</dbReference>